<proteinExistence type="predicted"/>
<name>A0A1N7SKJ8_9BURK</name>
<dbReference type="Proteomes" id="UP000187012">
    <property type="component" value="Unassembled WGS sequence"/>
</dbReference>
<reference evidence="1 2" key="1">
    <citation type="submission" date="2016-12" db="EMBL/GenBank/DDBJ databases">
        <authorList>
            <person name="Song W.-J."/>
            <person name="Kurnit D.M."/>
        </authorList>
    </citation>
    <scope>NUCLEOTIDE SEQUENCE [LARGE SCALE GENOMIC DNA]</scope>
    <source>
        <strain evidence="1 2">STM7296</strain>
    </source>
</reference>
<sequence>MMVLVRAADAAREQPLVLLSTAALRLSTCVGNLFFDSHGRVTGIRNGIAQLVRIDIGRLDRHQMPGRVDGELREIVNSLQRFGNRSGAVSTRHVIYFKGNHELSPNGFVDETLELSSFPSLECQETFSKGYQMRMPATHC</sequence>
<gene>
    <name evidence="1" type="ORF">BN2475_860009</name>
</gene>
<evidence type="ECO:0000313" key="2">
    <source>
        <dbReference type="Proteomes" id="UP000187012"/>
    </source>
</evidence>
<dbReference type="EMBL" id="CYGX02000086">
    <property type="protein sequence ID" value="SIT47926.1"/>
    <property type="molecule type" value="Genomic_DNA"/>
</dbReference>
<dbReference type="AlphaFoldDB" id="A0A1N7SKJ8"/>
<organism evidence="1 2">
    <name type="scientific">Paraburkholderia ribeironis</name>
    <dbReference type="NCBI Taxonomy" id="1247936"/>
    <lineage>
        <taxon>Bacteria</taxon>
        <taxon>Pseudomonadati</taxon>
        <taxon>Pseudomonadota</taxon>
        <taxon>Betaproteobacteria</taxon>
        <taxon>Burkholderiales</taxon>
        <taxon>Burkholderiaceae</taxon>
        <taxon>Paraburkholderia</taxon>
    </lineage>
</organism>
<protein>
    <submittedName>
        <fullName evidence="1">Uncharacterized protein</fullName>
    </submittedName>
</protein>
<keyword evidence="2" id="KW-1185">Reference proteome</keyword>
<evidence type="ECO:0000313" key="1">
    <source>
        <dbReference type="EMBL" id="SIT47926.1"/>
    </source>
</evidence>
<accession>A0A1N7SKJ8</accession>
<dbReference type="STRING" id="1247936.BN2475_860009"/>